<feature type="compositionally biased region" description="Basic and acidic residues" evidence="1">
    <location>
        <begin position="614"/>
        <end position="669"/>
    </location>
</feature>
<keyword evidence="2" id="KW-0346">Stress response</keyword>
<accession>A0A369JF78</accession>
<comment type="caution">
    <text evidence="2">The sequence shown here is derived from an EMBL/GenBank/DDBJ whole genome shotgun (WGS) entry which is preliminary data.</text>
</comment>
<dbReference type="Proteomes" id="UP000076154">
    <property type="component" value="Unassembled WGS sequence"/>
</dbReference>
<feature type="compositionally biased region" description="Acidic residues" evidence="1">
    <location>
        <begin position="597"/>
        <end position="613"/>
    </location>
</feature>
<sequence length="753" mass="84047">MPFRSPYNGIHRKLVLAFDIGTTFSGISYSILDPGLVPEIKGVTRFPSQEQVGGDSKIPTIIYYDNTGKVCAAGADAVREGVEDSIEDEGWTKAEWFKLHLRPASSRVTHKLPPLPKKKTVIDVFADFMEYLYTCARTYIQDTHANGGDLWASVQNHIEFVLTHPNGWEGAQQARMRRAAVRAGLVPDTNEGRARVHFVTEGEASLHFCIQNGLTTAAMMKGKGVLIVDAGGGTIDLSAYGQSKSRNKFSFQEVASPQCHFQGSIFVTNHARTFLDVLLKDSKFHEDVGHITKCFDKTTKLRFRNMDEPQYIKFGTARDKDLQLGIRSGQLKLKGADVAKFFGPSIECIVKAVTEQRKCASKPISSIFLVGGFAASDWLFSQLKTSLEPLGLDFCRPDSHVNKAVADGGVSFYIDHFVTARVAKYAYGIGISHHYDETNVEHKKRSSRRYEDASGYELISRGFSIILPKDSQVSETTEFRSPYNYTMKSIESFRNELEIDILCYRGLSEKPEWTDVDTDMYSTLCTVKADVAQFKTTLRPQLGKGSRIYFKLNFEVILSFGLTELTAQLSWKENGEEKRCSAEIVYDYDIIESGFDVEDSAEPDEESETDVDQESAKGFDDEEGSKMETGSEKADKALDKVDQSEKESETVVKKEAENELVKGLGKESMEDLDTASNKDFDKMLEDSEVSNVKGSAKKLDENFDETFKMMVDNEEKDSDIDKDKDCDKAFNEVSIKVSGKAVGDGGDDEFVVI</sequence>
<evidence type="ECO:0000313" key="3">
    <source>
        <dbReference type="Proteomes" id="UP000076154"/>
    </source>
</evidence>
<reference evidence="2" key="1">
    <citation type="submission" date="2018-04" db="EMBL/GenBank/DDBJ databases">
        <title>Whole genome sequencing of Hypsizygus marmoreus.</title>
        <authorList>
            <person name="Choi I.-G."/>
            <person name="Min B."/>
            <person name="Kim J.-G."/>
            <person name="Kim S."/>
            <person name="Oh Y.-L."/>
            <person name="Kong W.-S."/>
            <person name="Park H."/>
            <person name="Jeong J."/>
            <person name="Song E.-S."/>
        </authorList>
    </citation>
    <scope>NUCLEOTIDE SEQUENCE [LARGE SCALE GENOMIC DNA]</scope>
    <source>
        <strain evidence="2">51987-8</strain>
    </source>
</reference>
<organism evidence="2 3">
    <name type="scientific">Hypsizygus marmoreus</name>
    <name type="common">White beech mushroom</name>
    <name type="synonym">Agaricus marmoreus</name>
    <dbReference type="NCBI Taxonomy" id="39966"/>
    <lineage>
        <taxon>Eukaryota</taxon>
        <taxon>Fungi</taxon>
        <taxon>Dikarya</taxon>
        <taxon>Basidiomycota</taxon>
        <taxon>Agaricomycotina</taxon>
        <taxon>Agaricomycetes</taxon>
        <taxon>Agaricomycetidae</taxon>
        <taxon>Agaricales</taxon>
        <taxon>Tricholomatineae</taxon>
        <taxon>Lyophyllaceae</taxon>
        <taxon>Hypsizygus</taxon>
    </lineage>
</organism>
<keyword evidence="3" id="KW-1185">Reference proteome</keyword>
<name>A0A369JF78_HYPMA</name>
<evidence type="ECO:0000256" key="1">
    <source>
        <dbReference type="SAM" id="MobiDB-lite"/>
    </source>
</evidence>
<dbReference type="InterPro" id="IPR043129">
    <property type="entry name" value="ATPase_NBD"/>
</dbReference>
<feature type="region of interest" description="Disordered" evidence="1">
    <location>
        <begin position="597"/>
        <end position="674"/>
    </location>
</feature>
<gene>
    <name evidence="2" type="primary">Hspa12a_2</name>
    <name evidence="2" type="ORF">Hypma_012276</name>
</gene>
<dbReference type="Gene3D" id="3.30.420.40">
    <property type="match status" value="1"/>
</dbReference>
<dbReference type="EMBL" id="LUEZ02000058">
    <property type="protein sequence ID" value="RDB20568.1"/>
    <property type="molecule type" value="Genomic_DNA"/>
</dbReference>
<evidence type="ECO:0000313" key="2">
    <source>
        <dbReference type="EMBL" id="RDB20568.1"/>
    </source>
</evidence>
<dbReference type="SUPFAM" id="SSF53067">
    <property type="entry name" value="Actin-like ATPase domain"/>
    <property type="match status" value="2"/>
</dbReference>
<dbReference type="OrthoDB" id="2963168at2759"/>
<dbReference type="PANTHER" id="PTHR14187:SF5">
    <property type="entry name" value="HEAT SHOCK 70 KDA PROTEIN 12A"/>
    <property type="match status" value="1"/>
</dbReference>
<dbReference type="STRING" id="39966.A0A369JF78"/>
<dbReference type="InParanoid" id="A0A369JF78"/>
<proteinExistence type="predicted"/>
<dbReference type="PANTHER" id="PTHR14187">
    <property type="entry name" value="ALPHA KINASE/ELONGATION FACTOR 2 KINASE"/>
    <property type="match status" value="1"/>
</dbReference>
<dbReference type="CDD" id="cd10170">
    <property type="entry name" value="ASKHA_NBD_HSP70"/>
    <property type="match status" value="1"/>
</dbReference>
<dbReference type="AlphaFoldDB" id="A0A369JF78"/>
<protein>
    <submittedName>
        <fullName evidence="2">Heat shock protein 12A</fullName>
    </submittedName>
</protein>